<proteinExistence type="predicted"/>
<dbReference type="InParanoid" id="A2EMG8"/>
<keyword evidence="1" id="KW-0175">Coiled coil</keyword>
<name>A2EMG8_TRIV3</name>
<evidence type="ECO:0000313" key="2">
    <source>
        <dbReference type="EMBL" id="EAY06124.1"/>
    </source>
</evidence>
<reference evidence="2" key="1">
    <citation type="submission" date="2006-10" db="EMBL/GenBank/DDBJ databases">
        <authorList>
            <person name="Amadeo P."/>
            <person name="Zhao Q."/>
            <person name="Wortman J."/>
            <person name="Fraser-Liggett C."/>
            <person name="Carlton J."/>
        </authorList>
    </citation>
    <scope>NUCLEOTIDE SEQUENCE</scope>
    <source>
        <strain evidence="2">G3</strain>
    </source>
</reference>
<evidence type="ECO:0000313" key="3">
    <source>
        <dbReference type="Proteomes" id="UP000001542"/>
    </source>
</evidence>
<dbReference type="RefSeq" id="XP_001318347.1">
    <property type="nucleotide sequence ID" value="XM_001318312.1"/>
</dbReference>
<dbReference type="KEGG" id="tva:4763993"/>
<sequence>MSSDSKSLSLDKLELSQLESLNKEKEKELNHEINKLMKFTKSQINLNALCSRQIQFSIERNLQVNPSQHLFNYKQISNQSNAHKFAKKQISSSQIKNEINDLRIEVSKAEKDLKELNDYSLSK</sequence>
<reference evidence="2" key="2">
    <citation type="journal article" date="2007" name="Science">
        <title>Draft genome sequence of the sexually transmitted pathogen Trichomonas vaginalis.</title>
        <authorList>
            <person name="Carlton J.M."/>
            <person name="Hirt R.P."/>
            <person name="Silva J.C."/>
            <person name="Delcher A.L."/>
            <person name="Schatz M."/>
            <person name="Zhao Q."/>
            <person name="Wortman J.R."/>
            <person name="Bidwell S.L."/>
            <person name="Alsmark U.C.M."/>
            <person name="Besteiro S."/>
            <person name="Sicheritz-Ponten T."/>
            <person name="Noel C.J."/>
            <person name="Dacks J.B."/>
            <person name="Foster P.G."/>
            <person name="Simillion C."/>
            <person name="Van de Peer Y."/>
            <person name="Miranda-Saavedra D."/>
            <person name="Barton G.J."/>
            <person name="Westrop G.D."/>
            <person name="Mueller S."/>
            <person name="Dessi D."/>
            <person name="Fiori P.L."/>
            <person name="Ren Q."/>
            <person name="Paulsen I."/>
            <person name="Zhang H."/>
            <person name="Bastida-Corcuera F.D."/>
            <person name="Simoes-Barbosa A."/>
            <person name="Brown M.T."/>
            <person name="Hayes R.D."/>
            <person name="Mukherjee M."/>
            <person name="Okumura C.Y."/>
            <person name="Schneider R."/>
            <person name="Smith A.J."/>
            <person name="Vanacova S."/>
            <person name="Villalvazo M."/>
            <person name="Haas B.J."/>
            <person name="Pertea M."/>
            <person name="Feldblyum T.V."/>
            <person name="Utterback T.R."/>
            <person name="Shu C.L."/>
            <person name="Osoegawa K."/>
            <person name="de Jong P.J."/>
            <person name="Hrdy I."/>
            <person name="Horvathova L."/>
            <person name="Zubacova Z."/>
            <person name="Dolezal P."/>
            <person name="Malik S.B."/>
            <person name="Logsdon J.M. Jr."/>
            <person name="Henze K."/>
            <person name="Gupta A."/>
            <person name="Wang C.C."/>
            <person name="Dunne R.L."/>
            <person name="Upcroft J.A."/>
            <person name="Upcroft P."/>
            <person name="White O."/>
            <person name="Salzberg S.L."/>
            <person name="Tang P."/>
            <person name="Chiu C.-H."/>
            <person name="Lee Y.-S."/>
            <person name="Embley T.M."/>
            <person name="Coombs G.H."/>
            <person name="Mottram J.C."/>
            <person name="Tachezy J."/>
            <person name="Fraser-Liggett C.M."/>
            <person name="Johnson P.J."/>
        </authorList>
    </citation>
    <scope>NUCLEOTIDE SEQUENCE [LARGE SCALE GENOMIC DNA]</scope>
    <source>
        <strain evidence="2">G3</strain>
    </source>
</reference>
<evidence type="ECO:0000256" key="1">
    <source>
        <dbReference type="SAM" id="Coils"/>
    </source>
</evidence>
<keyword evidence="3" id="KW-1185">Reference proteome</keyword>
<feature type="coiled-coil region" evidence="1">
    <location>
        <begin position="92"/>
        <end position="119"/>
    </location>
</feature>
<dbReference type="Proteomes" id="UP000001542">
    <property type="component" value="Unassembled WGS sequence"/>
</dbReference>
<dbReference type="SMR" id="A2EMG8"/>
<protein>
    <submittedName>
        <fullName evidence="2">Uncharacterized protein</fullName>
    </submittedName>
</protein>
<gene>
    <name evidence="2" type="ORF">TVAG_067840</name>
</gene>
<dbReference type="EMBL" id="DS113431">
    <property type="protein sequence ID" value="EAY06124.1"/>
    <property type="molecule type" value="Genomic_DNA"/>
</dbReference>
<dbReference type="VEuPathDB" id="TrichDB:TVAGG3_0499170"/>
<accession>A2EMG8</accession>
<dbReference type="AlphaFoldDB" id="A2EMG8"/>
<feature type="coiled-coil region" evidence="1">
    <location>
        <begin position="8"/>
        <end position="35"/>
    </location>
</feature>
<organism evidence="2 3">
    <name type="scientific">Trichomonas vaginalis (strain ATCC PRA-98 / G3)</name>
    <dbReference type="NCBI Taxonomy" id="412133"/>
    <lineage>
        <taxon>Eukaryota</taxon>
        <taxon>Metamonada</taxon>
        <taxon>Parabasalia</taxon>
        <taxon>Trichomonadida</taxon>
        <taxon>Trichomonadidae</taxon>
        <taxon>Trichomonas</taxon>
    </lineage>
</organism>
<dbReference type="VEuPathDB" id="TrichDB:TVAG_067840"/>